<organism evidence="2 3">
    <name type="scientific">Lingula anatina</name>
    <name type="common">Brachiopod</name>
    <name type="synonym">Lingula unguis</name>
    <dbReference type="NCBI Taxonomy" id="7574"/>
    <lineage>
        <taxon>Eukaryota</taxon>
        <taxon>Metazoa</taxon>
        <taxon>Spiralia</taxon>
        <taxon>Lophotrochozoa</taxon>
        <taxon>Brachiopoda</taxon>
        <taxon>Linguliformea</taxon>
        <taxon>Lingulata</taxon>
        <taxon>Lingulida</taxon>
        <taxon>Linguloidea</taxon>
        <taxon>Lingulidae</taxon>
        <taxon>Lingula</taxon>
    </lineage>
</organism>
<dbReference type="InterPro" id="IPR036465">
    <property type="entry name" value="vWFA_dom_sf"/>
</dbReference>
<dbReference type="RefSeq" id="XP_013380910.1">
    <property type="nucleotide sequence ID" value="XM_013525456.2"/>
</dbReference>
<dbReference type="KEGG" id="lak:106152005"/>
<evidence type="ECO:0000259" key="1">
    <source>
        <dbReference type="PROSITE" id="PS50234"/>
    </source>
</evidence>
<keyword evidence="2" id="KW-1185">Reference proteome</keyword>
<dbReference type="InterPro" id="IPR051173">
    <property type="entry name" value="Ca_channel_alpha-2/delta"/>
</dbReference>
<evidence type="ECO:0000313" key="3">
    <source>
        <dbReference type="RefSeq" id="XP_013380910.1"/>
    </source>
</evidence>
<dbReference type="InParanoid" id="A0A1S3H445"/>
<accession>A0A1S3H445</accession>
<feature type="domain" description="VWFA" evidence="1">
    <location>
        <begin position="1"/>
        <end position="158"/>
    </location>
</feature>
<dbReference type="STRING" id="7574.A0A1S3H445"/>
<dbReference type="OrthoDB" id="10054666at2759"/>
<dbReference type="SUPFAM" id="SSF53300">
    <property type="entry name" value="vWA-like"/>
    <property type="match status" value="1"/>
</dbReference>
<dbReference type="GeneID" id="106152005"/>
<sequence length="158" mass="17915">MTGLRSKIARTTINKILDTLSDDDYFNIISYSTQPLYIDKCSNRTLIQANIKNKERLKEAVKDVEIKKIAHLDRALEEAFALLDVARSDGEGTQCNQAIMIISDGSPDTYGEVFEKWNRPNITVRVFTYLIGREVKDSREVSLIACANKGYESFVCQI</sequence>
<reference evidence="3" key="1">
    <citation type="submission" date="2025-08" db="UniProtKB">
        <authorList>
            <consortium name="RefSeq"/>
        </authorList>
    </citation>
    <scope>IDENTIFICATION</scope>
    <source>
        <tissue evidence="3">Gonads</tissue>
    </source>
</reference>
<dbReference type="InterPro" id="IPR002035">
    <property type="entry name" value="VWF_A"/>
</dbReference>
<dbReference type="PANTHER" id="PTHR10166:SF37">
    <property type="entry name" value="STOLID, ISOFORM H"/>
    <property type="match status" value="1"/>
</dbReference>
<dbReference type="GO" id="GO:0005245">
    <property type="term" value="F:voltage-gated calcium channel activity"/>
    <property type="evidence" value="ECO:0007669"/>
    <property type="project" value="TreeGrafter"/>
</dbReference>
<dbReference type="AlphaFoldDB" id="A0A1S3H445"/>
<evidence type="ECO:0000313" key="2">
    <source>
        <dbReference type="Proteomes" id="UP000085678"/>
    </source>
</evidence>
<dbReference type="PANTHER" id="PTHR10166">
    <property type="entry name" value="VOLTAGE-DEPENDENT CALCIUM CHANNEL SUBUNIT ALPHA-2/DELTA-RELATED"/>
    <property type="match status" value="1"/>
</dbReference>
<gene>
    <name evidence="3" type="primary">LOC106152005</name>
</gene>
<dbReference type="Proteomes" id="UP000085678">
    <property type="component" value="Unplaced"/>
</dbReference>
<proteinExistence type="predicted"/>
<protein>
    <submittedName>
        <fullName evidence="3">Voltage-dependent calcium channel subunit alpha-2/delta-3-like</fullName>
    </submittedName>
</protein>
<dbReference type="PROSITE" id="PS50234">
    <property type="entry name" value="VWFA"/>
    <property type="match status" value="1"/>
</dbReference>
<dbReference type="FunFam" id="3.40.50.410:FF:000007">
    <property type="entry name" value="Calcium voltage-gated channel auxiliary subunit alpha2delta 3"/>
    <property type="match status" value="1"/>
</dbReference>
<dbReference type="Gene3D" id="3.40.50.410">
    <property type="entry name" value="von Willebrand factor, type A domain"/>
    <property type="match status" value="1"/>
</dbReference>
<name>A0A1S3H445_LINAN</name>
<dbReference type="GO" id="GO:0005891">
    <property type="term" value="C:voltage-gated calcium channel complex"/>
    <property type="evidence" value="ECO:0007669"/>
    <property type="project" value="TreeGrafter"/>
</dbReference>